<feature type="domain" description="Flagellar basal body rod protein N-terminal" evidence="8">
    <location>
        <begin position="11"/>
        <end position="37"/>
    </location>
</feature>
<name>A0A521CJA5_9BACT</name>
<evidence type="ECO:0000313" key="11">
    <source>
        <dbReference type="Proteomes" id="UP000317593"/>
    </source>
</evidence>
<organism evidence="10 11">
    <name type="scientific">Fodinibius sediminis</name>
    <dbReference type="NCBI Taxonomy" id="1214077"/>
    <lineage>
        <taxon>Bacteria</taxon>
        <taxon>Pseudomonadati</taxon>
        <taxon>Balneolota</taxon>
        <taxon>Balneolia</taxon>
        <taxon>Balneolales</taxon>
        <taxon>Balneolaceae</taxon>
        <taxon>Fodinibius</taxon>
    </lineage>
</organism>
<dbReference type="InterPro" id="IPR006299">
    <property type="entry name" value="FlgC"/>
</dbReference>
<dbReference type="AlphaFoldDB" id="A0A521CJA5"/>
<dbReference type="PANTHER" id="PTHR30435">
    <property type="entry name" value="FLAGELLAR PROTEIN"/>
    <property type="match status" value="1"/>
</dbReference>
<dbReference type="Pfam" id="PF00460">
    <property type="entry name" value="Flg_bb_rod"/>
    <property type="match status" value="1"/>
</dbReference>
<sequence length="165" mass="18296">MPIDRFFSVFKTAGRGLAAQRKQLSIASENIANAQTTQRADGKGPYRPKYLQASTGGEDRFRRTLKASILDMERTNSSHRSGPQPASSSGAPVDLGPQTEVVEQEQFRFEYDPGHPDADENGMVKYPDVDMVEEMTRMVSANRLYEANLSVIQAEKSIIKSALEI</sequence>
<accession>A0A521CJA5</accession>
<dbReference type="RefSeq" id="WP_142714110.1">
    <property type="nucleotide sequence ID" value="NZ_FXTH01000006.1"/>
</dbReference>
<reference evidence="10 11" key="1">
    <citation type="submission" date="2017-05" db="EMBL/GenBank/DDBJ databases">
        <authorList>
            <person name="Varghese N."/>
            <person name="Submissions S."/>
        </authorList>
    </citation>
    <scope>NUCLEOTIDE SEQUENCE [LARGE SCALE GENOMIC DNA]</scope>
    <source>
        <strain evidence="10 11">DSM 21194</strain>
    </source>
</reference>
<evidence type="ECO:0000259" key="9">
    <source>
        <dbReference type="Pfam" id="PF06429"/>
    </source>
</evidence>
<feature type="region of interest" description="Disordered" evidence="7">
    <location>
        <begin position="34"/>
        <end position="58"/>
    </location>
</feature>
<keyword evidence="10" id="KW-0969">Cilium</keyword>
<evidence type="ECO:0000256" key="4">
    <source>
        <dbReference type="ARBA" id="ARBA00023143"/>
    </source>
</evidence>
<feature type="compositionally biased region" description="Low complexity" evidence="7">
    <location>
        <begin position="81"/>
        <end position="92"/>
    </location>
</feature>
<dbReference type="NCBIfam" id="TIGR01395">
    <property type="entry name" value="FlgC"/>
    <property type="match status" value="1"/>
</dbReference>
<protein>
    <recommendedName>
        <fullName evidence="3 6">Flagellar basal-body rod protein FlgC</fullName>
    </recommendedName>
</protein>
<dbReference type="Pfam" id="PF06429">
    <property type="entry name" value="Flg_bbr_C"/>
    <property type="match status" value="1"/>
</dbReference>
<dbReference type="InterPro" id="IPR001444">
    <property type="entry name" value="Flag_bb_rod_N"/>
</dbReference>
<dbReference type="GO" id="GO:0071978">
    <property type="term" value="P:bacterial-type flagellum-dependent swarming motility"/>
    <property type="evidence" value="ECO:0007669"/>
    <property type="project" value="TreeGrafter"/>
</dbReference>
<dbReference type="EMBL" id="FXTH01000006">
    <property type="protein sequence ID" value="SMO59465.1"/>
    <property type="molecule type" value="Genomic_DNA"/>
</dbReference>
<dbReference type="OrthoDB" id="9794148at2"/>
<evidence type="ECO:0000259" key="8">
    <source>
        <dbReference type="Pfam" id="PF00460"/>
    </source>
</evidence>
<feature type="domain" description="Flagellar basal-body/hook protein C-terminal" evidence="9">
    <location>
        <begin position="121"/>
        <end position="164"/>
    </location>
</feature>
<keyword evidence="4 6" id="KW-0975">Bacterial flagellum</keyword>
<evidence type="ECO:0000256" key="6">
    <source>
        <dbReference type="RuleBase" id="RU362062"/>
    </source>
</evidence>
<evidence type="ECO:0000256" key="1">
    <source>
        <dbReference type="ARBA" id="ARBA00004117"/>
    </source>
</evidence>
<evidence type="ECO:0000256" key="5">
    <source>
        <dbReference type="ARBA" id="ARBA00025933"/>
    </source>
</evidence>
<dbReference type="PANTHER" id="PTHR30435:SF2">
    <property type="entry name" value="FLAGELLAR BASAL-BODY ROD PROTEIN FLGC"/>
    <property type="match status" value="1"/>
</dbReference>
<keyword evidence="11" id="KW-1185">Reference proteome</keyword>
<comment type="similarity">
    <text evidence="2">Belongs to the flagella basal body rod proteins family.</text>
</comment>
<feature type="region of interest" description="Disordered" evidence="7">
    <location>
        <begin position="71"/>
        <end position="96"/>
    </location>
</feature>
<comment type="subunit">
    <text evidence="5 6">The basal body constitutes a major portion of the flagellar organelle and consists of four rings (L,P,S, and M) mounted on a central rod. The rod consists of about 26 subunits of FlgG in the distal portion, and FlgB, FlgC and FlgF are thought to build up the proximal portion of the rod with about 6 subunits each.</text>
</comment>
<keyword evidence="10" id="KW-0966">Cell projection</keyword>
<dbReference type="Proteomes" id="UP000317593">
    <property type="component" value="Unassembled WGS sequence"/>
</dbReference>
<evidence type="ECO:0000256" key="2">
    <source>
        <dbReference type="ARBA" id="ARBA00009677"/>
    </source>
</evidence>
<gene>
    <name evidence="10" type="ORF">SAMN06265218_106118</name>
</gene>
<evidence type="ECO:0000256" key="7">
    <source>
        <dbReference type="SAM" id="MobiDB-lite"/>
    </source>
</evidence>
<evidence type="ECO:0000313" key="10">
    <source>
        <dbReference type="EMBL" id="SMO59465.1"/>
    </source>
</evidence>
<evidence type="ECO:0000256" key="3">
    <source>
        <dbReference type="ARBA" id="ARBA00017941"/>
    </source>
</evidence>
<dbReference type="InterPro" id="IPR010930">
    <property type="entry name" value="Flg_bb/hook_C_dom"/>
</dbReference>
<comment type="subcellular location">
    <subcellularLocation>
        <location evidence="1 6">Bacterial flagellum basal body</location>
    </subcellularLocation>
</comment>
<proteinExistence type="inferred from homology"/>
<dbReference type="GO" id="GO:0030694">
    <property type="term" value="C:bacterial-type flagellum basal body, rod"/>
    <property type="evidence" value="ECO:0007669"/>
    <property type="project" value="UniProtKB-UniRule"/>
</dbReference>
<keyword evidence="10" id="KW-0282">Flagellum</keyword>